<accession>A0A6C0JGP9</accession>
<name>A0A6C0JGP9_9ZZZZ</name>
<protein>
    <submittedName>
        <fullName evidence="1">Uncharacterized protein</fullName>
    </submittedName>
</protein>
<dbReference type="EMBL" id="MN740405">
    <property type="protein sequence ID" value="QHU04965.1"/>
    <property type="molecule type" value="Genomic_DNA"/>
</dbReference>
<evidence type="ECO:0000313" key="1">
    <source>
        <dbReference type="EMBL" id="QHU04965.1"/>
    </source>
</evidence>
<dbReference type="AlphaFoldDB" id="A0A6C0JGP9"/>
<reference evidence="1" key="1">
    <citation type="journal article" date="2020" name="Nature">
        <title>Giant virus diversity and host interactions through global metagenomics.</title>
        <authorList>
            <person name="Schulz F."/>
            <person name="Roux S."/>
            <person name="Paez-Espino D."/>
            <person name="Jungbluth S."/>
            <person name="Walsh D.A."/>
            <person name="Denef V.J."/>
            <person name="McMahon K.D."/>
            <person name="Konstantinidis K.T."/>
            <person name="Eloe-Fadrosh E.A."/>
            <person name="Kyrpides N.C."/>
            <person name="Woyke T."/>
        </authorList>
    </citation>
    <scope>NUCLEOTIDE SEQUENCE</scope>
    <source>
        <strain evidence="1">GVMAG-M-3300027708-5</strain>
    </source>
</reference>
<proteinExistence type="predicted"/>
<sequence length="98" mass="11572">MENSIETVNLVPRDASVIALDILLNTPEDKTEFRQALREFIFNHLPYCSPEMRRHPQTWCIFEENIMHRYIPVPKEPWEKEVVDIYLGKIVIDPSTFG</sequence>
<organism evidence="1">
    <name type="scientific">viral metagenome</name>
    <dbReference type="NCBI Taxonomy" id="1070528"/>
    <lineage>
        <taxon>unclassified sequences</taxon>
        <taxon>metagenomes</taxon>
        <taxon>organismal metagenomes</taxon>
    </lineage>
</organism>